<proteinExistence type="predicted"/>
<dbReference type="InterPro" id="IPR011009">
    <property type="entry name" value="Kinase-like_dom_sf"/>
</dbReference>
<evidence type="ECO:0008006" key="2">
    <source>
        <dbReference type="Google" id="ProtNLM"/>
    </source>
</evidence>
<dbReference type="SUPFAM" id="SSF56112">
    <property type="entry name" value="Protein kinase-like (PK-like)"/>
    <property type="match status" value="1"/>
</dbReference>
<gene>
    <name evidence="1" type="ORF">I302_00569</name>
</gene>
<dbReference type="AlphaFoldDB" id="A0A1B9GDI8"/>
<reference evidence="1" key="1">
    <citation type="submission" date="2013-07" db="EMBL/GenBank/DDBJ databases">
        <title>The Genome Sequence of Cryptococcus bestiolae CBS10118.</title>
        <authorList>
            <consortium name="The Broad Institute Genome Sequencing Platform"/>
            <person name="Cuomo C."/>
            <person name="Litvintseva A."/>
            <person name="Chen Y."/>
            <person name="Heitman J."/>
            <person name="Sun S."/>
            <person name="Springer D."/>
            <person name="Dromer F."/>
            <person name="Young S.K."/>
            <person name="Zeng Q."/>
            <person name="Gargeya S."/>
            <person name="Fitzgerald M."/>
            <person name="Abouelleil A."/>
            <person name="Alvarado L."/>
            <person name="Berlin A.M."/>
            <person name="Chapman S.B."/>
            <person name="Dewar J."/>
            <person name="Goldberg J."/>
            <person name="Griggs A."/>
            <person name="Gujja S."/>
            <person name="Hansen M."/>
            <person name="Howarth C."/>
            <person name="Imamovic A."/>
            <person name="Larimer J."/>
            <person name="McCowan C."/>
            <person name="Murphy C."/>
            <person name="Pearson M."/>
            <person name="Priest M."/>
            <person name="Roberts A."/>
            <person name="Saif S."/>
            <person name="Shea T."/>
            <person name="Sykes S."/>
            <person name="Wortman J."/>
            <person name="Nusbaum C."/>
            <person name="Birren B."/>
        </authorList>
    </citation>
    <scope>NUCLEOTIDE SEQUENCE [LARGE SCALE GENOMIC DNA]</scope>
    <source>
        <strain evidence="1">CBS 10118</strain>
    </source>
</reference>
<name>A0A1B9GDI8_9TREE</name>
<evidence type="ECO:0000313" key="1">
    <source>
        <dbReference type="EMBL" id="OCF29078.1"/>
    </source>
</evidence>
<protein>
    <recommendedName>
        <fullName evidence="2">Aminoglycoside phosphotransferase domain-containing protein</fullName>
    </recommendedName>
</protein>
<dbReference type="VEuPathDB" id="FungiDB:I302_00569"/>
<reference evidence="1" key="2">
    <citation type="submission" date="2014-01" db="EMBL/GenBank/DDBJ databases">
        <title>Evolution of pathogenesis and genome organization in the Tremellales.</title>
        <authorList>
            <person name="Cuomo C."/>
            <person name="Litvintseva A."/>
            <person name="Heitman J."/>
            <person name="Chen Y."/>
            <person name="Sun S."/>
            <person name="Springer D."/>
            <person name="Dromer F."/>
            <person name="Young S."/>
            <person name="Zeng Q."/>
            <person name="Chapman S."/>
            <person name="Gujja S."/>
            <person name="Saif S."/>
            <person name="Birren B."/>
        </authorList>
    </citation>
    <scope>NUCLEOTIDE SEQUENCE</scope>
    <source>
        <strain evidence="1">CBS 10118</strain>
    </source>
</reference>
<dbReference type="OrthoDB" id="2564497at2759"/>
<sequence>MSLAKWERYLAAIDSRLGLLRDREQVGPDEEVYTYLVLLELRDIVKNAVSEELDGEGPFYVRHADDHWEHCLAGEDGEVKGVIDWEWAYTTSKEEAFSAPDTLLPPGLAKTDDDSTLSHREEALVAAYGSLGRPDLADCIKGGRRYSRLMSSLRHNWASVEDLRAIRKGFGIEVGQKYPMRESKEDWMGRMTLKYKDDEGLKCFLDNPVSEPQLPEGYREV</sequence>
<accession>A0A1B9GDI8</accession>
<dbReference type="EMBL" id="KI894018">
    <property type="protein sequence ID" value="OCF29078.1"/>
    <property type="molecule type" value="Genomic_DNA"/>
</dbReference>
<dbReference type="STRING" id="1296100.A0A1B9GDI8"/>
<organism evidence="1">
    <name type="scientific">Kwoniella bestiolae CBS 10118</name>
    <dbReference type="NCBI Taxonomy" id="1296100"/>
    <lineage>
        <taxon>Eukaryota</taxon>
        <taxon>Fungi</taxon>
        <taxon>Dikarya</taxon>
        <taxon>Basidiomycota</taxon>
        <taxon>Agaricomycotina</taxon>
        <taxon>Tremellomycetes</taxon>
        <taxon>Tremellales</taxon>
        <taxon>Cryptococcaceae</taxon>
        <taxon>Kwoniella</taxon>
    </lineage>
</organism>